<proteinExistence type="predicted"/>
<accession>A0AAU7UGB8</accession>
<dbReference type="GO" id="GO:0043419">
    <property type="term" value="P:urea catabolic process"/>
    <property type="evidence" value="ECO:0007669"/>
    <property type="project" value="InterPro"/>
</dbReference>
<organism evidence="2">
    <name type="scientific">Deinococcus sonorensis KR-87</name>
    <dbReference type="NCBI Taxonomy" id="694439"/>
    <lineage>
        <taxon>Bacteria</taxon>
        <taxon>Thermotogati</taxon>
        <taxon>Deinococcota</taxon>
        <taxon>Deinococci</taxon>
        <taxon>Deinococcales</taxon>
        <taxon>Deinococcaceae</taxon>
        <taxon>Deinococcus</taxon>
    </lineage>
</organism>
<dbReference type="RefSeq" id="WP_350245263.1">
    <property type="nucleotide sequence ID" value="NZ_CP158299.1"/>
</dbReference>
<dbReference type="InterPro" id="IPR002026">
    <property type="entry name" value="Urease_gamma/gamma-beta_su"/>
</dbReference>
<dbReference type="InterPro" id="IPR036463">
    <property type="entry name" value="Urease_gamma_sf"/>
</dbReference>
<reference evidence="2" key="1">
    <citation type="submission" date="2024-06" db="EMBL/GenBank/DDBJ databases">
        <title>Draft Genome Sequence of Deinococcus sonorensis Type Strain KR-87, a Biofilm Producing Representative of the Genus Deinococcus.</title>
        <authorList>
            <person name="Boren L.S."/>
            <person name="Grosso R.A."/>
            <person name="Hugenberg-Cox A.N."/>
            <person name="Hill J.T.E."/>
            <person name="Albert C.M."/>
            <person name="Tuohy J.M."/>
        </authorList>
    </citation>
    <scope>NUCLEOTIDE SEQUENCE</scope>
    <source>
        <strain evidence="2">KR-87</strain>
    </source>
</reference>
<dbReference type="GO" id="GO:0009039">
    <property type="term" value="F:urease activity"/>
    <property type="evidence" value="ECO:0007669"/>
    <property type="project" value="UniProtKB-EC"/>
</dbReference>
<dbReference type="Pfam" id="PF00547">
    <property type="entry name" value="Urease_gamma"/>
    <property type="match status" value="1"/>
</dbReference>
<dbReference type="Gene3D" id="3.30.280.10">
    <property type="entry name" value="Urease, gamma-like subunit"/>
    <property type="match status" value="1"/>
</dbReference>
<dbReference type="AlphaFoldDB" id="A0AAU7UGB8"/>
<sequence length="62" mass="6940">MQLTERKHDQLLIFTATELARQRRTRGLHPKYPEAATTTVRPACLRGRRGERLPGCAGPAGQ</sequence>
<keyword evidence="1 2" id="KW-0378">Hydrolase</keyword>
<gene>
    <name evidence="2" type="ORF">ABOD76_12555</name>
</gene>
<dbReference type="EMBL" id="CP158299">
    <property type="protein sequence ID" value="XBV87135.1"/>
    <property type="molecule type" value="Genomic_DNA"/>
</dbReference>
<dbReference type="SUPFAM" id="SSF54111">
    <property type="entry name" value="Urease, gamma-subunit"/>
    <property type="match status" value="1"/>
</dbReference>
<dbReference type="KEGG" id="dsc:ABOD76_12555"/>
<name>A0AAU7UGB8_9DEIO</name>
<evidence type="ECO:0000256" key="1">
    <source>
        <dbReference type="ARBA" id="ARBA00022801"/>
    </source>
</evidence>
<dbReference type="GO" id="GO:0016151">
    <property type="term" value="F:nickel cation binding"/>
    <property type="evidence" value="ECO:0007669"/>
    <property type="project" value="InterPro"/>
</dbReference>
<protein>
    <submittedName>
        <fullName evidence="2">Urease subunit gamma</fullName>
        <ecNumber evidence="2">3.5.1.5</ecNumber>
    </submittedName>
</protein>
<dbReference type="EC" id="3.5.1.5" evidence="2"/>
<evidence type="ECO:0000313" key="2">
    <source>
        <dbReference type="EMBL" id="XBV87135.1"/>
    </source>
</evidence>